<dbReference type="EMBL" id="JXTC01000117">
    <property type="protein sequence ID" value="PON87454.1"/>
    <property type="molecule type" value="Genomic_DNA"/>
</dbReference>
<proteinExistence type="predicted"/>
<sequence length="50" mass="5568">AISSINSEGNKYRVLTRILHSKQPTKAMPQTFQTVAAMLCLPLRPLELSL</sequence>
<name>A0A2P5EPJ0_TREOI</name>
<organism evidence="1 2">
    <name type="scientific">Trema orientale</name>
    <name type="common">Charcoal tree</name>
    <name type="synonym">Celtis orientalis</name>
    <dbReference type="NCBI Taxonomy" id="63057"/>
    <lineage>
        <taxon>Eukaryota</taxon>
        <taxon>Viridiplantae</taxon>
        <taxon>Streptophyta</taxon>
        <taxon>Embryophyta</taxon>
        <taxon>Tracheophyta</taxon>
        <taxon>Spermatophyta</taxon>
        <taxon>Magnoliopsida</taxon>
        <taxon>eudicotyledons</taxon>
        <taxon>Gunneridae</taxon>
        <taxon>Pentapetalae</taxon>
        <taxon>rosids</taxon>
        <taxon>fabids</taxon>
        <taxon>Rosales</taxon>
        <taxon>Cannabaceae</taxon>
        <taxon>Trema</taxon>
    </lineage>
</organism>
<gene>
    <name evidence="1" type="ORF">TorRG33x02_168070</name>
</gene>
<evidence type="ECO:0000313" key="2">
    <source>
        <dbReference type="Proteomes" id="UP000237000"/>
    </source>
</evidence>
<protein>
    <submittedName>
        <fullName evidence="1">Uncharacterized protein</fullName>
    </submittedName>
</protein>
<comment type="caution">
    <text evidence="1">The sequence shown here is derived from an EMBL/GenBank/DDBJ whole genome shotgun (WGS) entry which is preliminary data.</text>
</comment>
<keyword evidence="2" id="KW-1185">Reference proteome</keyword>
<evidence type="ECO:0000313" key="1">
    <source>
        <dbReference type="EMBL" id="PON87454.1"/>
    </source>
</evidence>
<dbReference type="InParanoid" id="A0A2P5EPJ0"/>
<accession>A0A2P5EPJ0</accession>
<dbReference type="Proteomes" id="UP000237000">
    <property type="component" value="Unassembled WGS sequence"/>
</dbReference>
<reference evidence="2" key="1">
    <citation type="submission" date="2016-06" db="EMBL/GenBank/DDBJ databases">
        <title>Parallel loss of symbiosis genes in relatives of nitrogen-fixing non-legume Parasponia.</title>
        <authorList>
            <person name="Van Velzen R."/>
            <person name="Holmer R."/>
            <person name="Bu F."/>
            <person name="Rutten L."/>
            <person name="Van Zeijl A."/>
            <person name="Liu W."/>
            <person name="Santuari L."/>
            <person name="Cao Q."/>
            <person name="Sharma T."/>
            <person name="Shen D."/>
            <person name="Roswanjaya Y."/>
            <person name="Wardhani T."/>
            <person name="Kalhor M.S."/>
            <person name="Jansen J."/>
            <person name="Van den Hoogen J."/>
            <person name="Gungor B."/>
            <person name="Hartog M."/>
            <person name="Hontelez J."/>
            <person name="Verver J."/>
            <person name="Yang W.-C."/>
            <person name="Schijlen E."/>
            <person name="Repin R."/>
            <person name="Schilthuizen M."/>
            <person name="Schranz E."/>
            <person name="Heidstra R."/>
            <person name="Miyata K."/>
            <person name="Fedorova E."/>
            <person name="Kohlen W."/>
            <person name="Bisseling T."/>
            <person name="Smit S."/>
            <person name="Geurts R."/>
        </authorList>
    </citation>
    <scope>NUCLEOTIDE SEQUENCE [LARGE SCALE GENOMIC DNA]</scope>
    <source>
        <strain evidence="2">cv. RG33-2</strain>
    </source>
</reference>
<dbReference type="AlphaFoldDB" id="A0A2P5EPJ0"/>
<feature type="non-terminal residue" evidence="1">
    <location>
        <position position="1"/>
    </location>
</feature>